<dbReference type="EMBL" id="OW240917">
    <property type="protein sequence ID" value="CAH2301954.1"/>
    <property type="molecule type" value="Genomic_DNA"/>
</dbReference>
<accession>A0AAD1SKF5</accession>
<reference evidence="1" key="1">
    <citation type="submission" date="2022-03" db="EMBL/GenBank/DDBJ databases">
        <authorList>
            <person name="Alioto T."/>
            <person name="Alioto T."/>
            <person name="Gomez Garrido J."/>
        </authorList>
    </citation>
    <scope>NUCLEOTIDE SEQUENCE</scope>
</reference>
<protein>
    <submittedName>
        <fullName evidence="1">Uncharacterized protein</fullName>
    </submittedName>
</protein>
<evidence type="ECO:0000313" key="1">
    <source>
        <dbReference type="EMBL" id="CAH2301954.1"/>
    </source>
</evidence>
<sequence>MILKKFFLKDEKQSEISSSNVNIEEKEGKKNNFVNPSHFYPVGHNGHHRETFNNMVMQDLEQLSMKQTKNKFNLSKQEAASIQKLQKMDNIVIKEADKGGLSVYLSALLPHQFAVLKLPQNKKPSASCKCLFKGTVIKNSRKGCQGQLSIDLPADVAGLLCIPSLALIRQMVKRKVSKEAARQHEPDQLPYEEELLQFLRRDNLLGIEGTTGTETSEGCDGALPLQEEGTITLTAVDPDSVTSVAEEMPLPQLPPQLAALYATRRMHSDVYFSLSSTM</sequence>
<organism evidence="1 2">
    <name type="scientific">Pelobates cultripes</name>
    <name type="common">Western spadefoot toad</name>
    <dbReference type="NCBI Taxonomy" id="61616"/>
    <lineage>
        <taxon>Eukaryota</taxon>
        <taxon>Metazoa</taxon>
        <taxon>Chordata</taxon>
        <taxon>Craniata</taxon>
        <taxon>Vertebrata</taxon>
        <taxon>Euteleostomi</taxon>
        <taxon>Amphibia</taxon>
        <taxon>Batrachia</taxon>
        <taxon>Anura</taxon>
        <taxon>Pelobatoidea</taxon>
        <taxon>Pelobatidae</taxon>
        <taxon>Pelobates</taxon>
    </lineage>
</organism>
<evidence type="ECO:0000313" key="2">
    <source>
        <dbReference type="Proteomes" id="UP001295444"/>
    </source>
</evidence>
<dbReference type="AlphaFoldDB" id="A0AAD1SKF5"/>
<keyword evidence="2" id="KW-1185">Reference proteome</keyword>
<dbReference type="Proteomes" id="UP001295444">
    <property type="component" value="Chromosome 06"/>
</dbReference>
<proteinExistence type="predicted"/>
<gene>
    <name evidence="1" type="ORF">PECUL_23A050082</name>
</gene>
<name>A0AAD1SKF5_PELCU</name>